<keyword evidence="8" id="KW-1185">Reference proteome</keyword>
<reference evidence="6 8" key="2">
    <citation type="journal article" date="2018" name="Plant J.">
        <title>The Physcomitrella patens chromosome-scale assembly reveals moss genome structure and evolution.</title>
        <authorList>
            <person name="Lang D."/>
            <person name="Ullrich K.K."/>
            <person name="Murat F."/>
            <person name="Fuchs J."/>
            <person name="Jenkins J."/>
            <person name="Haas F.B."/>
            <person name="Piednoel M."/>
            <person name="Gundlach H."/>
            <person name="Van Bel M."/>
            <person name="Meyberg R."/>
            <person name="Vives C."/>
            <person name="Morata J."/>
            <person name="Symeonidi A."/>
            <person name="Hiss M."/>
            <person name="Muchero W."/>
            <person name="Kamisugi Y."/>
            <person name="Saleh O."/>
            <person name="Blanc G."/>
            <person name="Decker E.L."/>
            <person name="van Gessel N."/>
            <person name="Grimwood J."/>
            <person name="Hayes R.D."/>
            <person name="Graham S.W."/>
            <person name="Gunter L.E."/>
            <person name="McDaniel S.F."/>
            <person name="Hoernstein S.N.W."/>
            <person name="Larsson A."/>
            <person name="Li F.W."/>
            <person name="Perroud P.F."/>
            <person name="Phillips J."/>
            <person name="Ranjan P."/>
            <person name="Rokshar D.S."/>
            <person name="Rothfels C.J."/>
            <person name="Schneider L."/>
            <person name="Shu S."/>
            <person name="Stevenson D.W."/>
            <person name="Thummler F."/>
            <person name="Tillich M."/>
            <person name="Villarreal Aguilar J.C."/>
            <person name="Widiez T."/>
            <person name="Wong G.K."/>
            <person name="Wymore A."/>
            <person name="Zhang Y."/>
            <person name="Zimmer A.D."/>
            <person name="Quatrano R.S."/>
            <person name="Mayer K.F.X."/>
            <person name="Goodstein D."/>
            <person name="Casacuberta J.M."/>
            <person name="Vandepoele K."/>
            <person name="Reski R."/>
            <person name="Cuming A.C."/>
            <person name="Tuskan G.A."/>
            <person name="Maumus F."/>
            <person name="Salse J."/>
            <person name="Schmutz J."/>
            <person name="Rensing S.A."/>
        </authorList>
    </citation>
    <scope>NUCLEOTIDE SEQUENCE [LARGE SCALE GENOMIC DNA]</scope>
    <source>
        <strain evidence="7 8">cv. Gransden 2004</strain>
    </source>
</reference>
<proteinExistence type="inferred from homology"/>
<dbReference type="Gramene" id="Pp3c11_5370V3.1">
    <property type="protein sequence ID" value="Pp3c11_5370V3.1"/>
    <property type="gene ID" value="Pp3c11_5370"/>
</dbReference>
<dbReference type="EMBL" id="ABEU02000011">
    <property type="protein sequence ID" value="PNR44853.1"/>
    <property type="molecule type" value="Genomic_DNA"/>
</dbReference>
<feature type="compositionally biased region" description="Basic and acidic residues" evidence="4">
    <location>
        <begin position="106"/>
        <end position="124"/>
    </location>
</feature>
<dbReference type="InterPro" id="IPR007042">
    <property type="entry name" value="SERRATE/Ars2_C"/>
</dbReference>
<dbReference type="AlphaFoldDB" id="A0A2K1JTI6"/>
<dbReference type="InParanoid" id="A0A2K1JTI6"/>
<evidence type="ECO:0000259" key="5">
    <source>
        <dbReference type="Pfam" id="PF04959"/>
    </source>
</evidence>
<evidence type="ECO:0000313" key="6">
    <source>
        <dbReference type="EMBL" id="PNR44853.1"/>
    </source>
</evidence>
<evidence type="ECO:0000256" key="4">
    <source>
        <dbReference type="SAM" id="MobiDB-lite"/>
    </source>
</evidence>
<dbReference type="PANTHER" id="PTHR13165">
    <property type="entry name" value="ARSENITE-RESISTANCE PROTEIN 2"/>
    <property type="match status" value="1"/>
</dbReference>
<reference evidence="6 8" key="1">
    <citation type="journal article" date="2008" name="Science">
        <title>The Physcomitrella genome reveals evolutionary insights into the conquest of land by plants.</title>
        <authorList>
            <person name="Rensing S."/>
            <person name="Lang D."/>
            <person name="Zimmer A."/>
            <person name="Terry A."/>
            <person name="Salamov A."/>
            <person name="Shapiro H."/>
            <person name="Nishiyama T."/>
            <person name="Perroud P.-F."/>
            <person name="Lindquist E."/>
            <person name="Kamisugi Y."/>
            <person name="Tanahashi T."/>
            <person name="Sakakibara K."/>
            <person name="Fujita T."/>
            <person name="Oishi K."/>
            <person name="Shin-I T."/>
            <person name="Kuroki Y."/>
            <person name="Toyoda A."/>
            <person name="Suzuki Y."/>
            <person name="Hashimoto A."/>
            <person name="Yamaguchi K."/>
            <person name="Sugano A."/>
            <person name="Kohara Y."/>
            <person name="Fujiyama A."/>
            <person name="Anterola A."/>
            <person name="Aoki S."/>
            <person name="Ashton N."/>
            <person name="Barbazuk W.B."/>
            <person name="Barker E."/>
            <person name="Bennetzen J."/>
            <person name="Bezanilla M."/>
            <person name="Blankenship R."/>
            <person name="Cho S.H."/>
            <person name="Dutcher S."/>
            <person name="Estelle M."/>
            <person name="Fawcett J.A."/>
            <person name="Gundlach H."/>
            <person name="Hanada K."/>
            <person name="Heyl A."/>
            <person name="Hicks K.A."/>
            <person name="Hugh J."/>
            <person name="Lohr M."/>
            <person name="Mayer K."/>
            <person name="Melkozernov A."/>
            <person name="Murata T."/>
            <person name="Nelson D."/>
            <person name="Pils B."/>
            <person name="Prigge M."/>
            <person name="Reiss B."/>
            <person name="Renner T."/>
            <person name="Rombauts S."/>
            <person name="Rushton P."/>
            <person name="Sanderfoot A."/>
            <person name="Schween G."/>
            <person name="Shiu S.-H."/>
            <person name="Stueber K."/>
            <person name="Theodoulou F.L."/>
            <person name="Tu H."/>
            <person name="Van de Peer Y."/>
            <person name="Verrier P.J."/>
            <person name="Waters E."/>
            <person name="Wood A."/>
            <person name="Yang L."/>
            <person name="Cove D."/>
            <person name="Cuming A."/>
            <person name="Hasebe M."/>
            <person name="Lucas S."/>
            <person name="Mishler D.B."/>
            <person name="Reski R."/>
            <person name="Grigoriev I."/>
            <person name="Quatrano R.S."/>
            <person name="Boore J.L."/>
        </authorList>
    </citation>
    <scope>NUCLEOTIDE SEQUENCE [LARGE SCALE GENOMIC DNA]</scope>
    <source>
        <strain evidence="7 8">cv. Gransden 2004</strain>
    </source>
</reference>
<reference evidence="7" key="3">
    <citation type="submission" date="2020-12" db="UniProtKB">
        <authorList>
            <consortium name="EnsemblPlants"/>
        </authorList>
    </citation>
    <scope>IDENTIFICATION</scope>
</reference>
<dbReference type="GO" id="GO:0016604">
    <property type="term" value="C:nuclear body"/>
    <property type="evidence" value="ECO:0000318"/>
    <property type="project" value="GO_Central"/>
</dbReference>
<dbReference type="InterPro" id="IPR039727">
    <property type="entry name" value="SE/Ars2"/>
</dbReference>
<organism evidence="6">
    <name type="scientific">Physcomitrium patens</name>
    <name type="common">Spreading-leaved earth moss</name>
    <name type="synonym">Physcomitrella patens</name>
    <dbReference type="NCBI Taxonomy" id="3218"/>
    <lineage>
        <taxon>Eukaryota</taxon>
        <taxon>Viridiplantae</taxon>
        <taxon>Streptophyta</taxon>
        <taxon>Embryophyta</taxon>
        <taxon>Bryophyta</taxon>
        <taxon>Bryophytina</taxon>
        <taxon>Bryopsida</taxon>
        <taxon>Funariidae</taxon>
        <taxon>Funariales</taxon>
        <taxon>Funariaceae</taxon>
        <taxon>Physcomitrium</taxon>
    </lineage>
</organism>
<name>A0A2K1JTI6_PHYPA</name>
<dbReference type="Gramene" id="Pp3c11_5370V3.2">
    <property type="protein sequence ID" value="Pp3c11_5370V3.2"/>
    <property type="gene ID" value="Pp3c11_5370"/>
</dbReference>
<comment type="similarity">
    <text evidence="2">Belongs to the ARS2 family.</text>
</comment>
<evidence type="ECO:0000313" key="8">
    <source>
        <dbReference type="Proteomes" id="UP000006727"/>
    </source>
</evidence>
<evidence type="ECO:0000313" key="7">
    <source>
        <dbReference type="EnsemblPlants" id="Pp3c11_5370V3.1"/>
    </source>
</evidence>
<dbReference type="Proteomes" id="UP000006727">
    <property type="component" value="Chromosome 11"/>
</dbReference>
<dbReference type="EnsemblPlants" id="Pp3c11_5370V3.1">
    <property type="protein sequence ID" value="Pp3c11_5370V3.1"/>
    <property type="gene ID" value="Pp3c11_5370"/>
</dbReference>
<dbReference type="STRING" id="3218.A0A2K1JTI6"/>
<evidence type="ECO:0000256" key="1">
    <source>
        <dbReference type="ARBA" id="ARBA00004123"/>
    </source>
</evidence>
<evidence type="ECO:0000256" key="2">
    <source>
        <dbReference type="ARBA" id="ARBA00005407"/>
    </source>
</evidence>
<dbReference type="PANTHER" id="PTHR13165:SF0">
    <property type="entry name" value="SERRATE RNA EFFECTOR MOLECULE HOMOLOG"/>
    <property type="match status" value="1"/>
</dbReference>
<evidence type="ECO:0000256" key="3">
    <source>
        <dbReference type="ARBA" id="ARBA00023242"/>
    </source>
</evidence>
<sequence length="491" mass="56060">MESWRFSGEEQLISNPVDKFHNSSMHSLKEDRRRERDARERRFEKEGRAPQRDHVYEKRSSQERLGTGDRKERGRDCKRRKRATPPGVNKDRRQSPFPRRSPPYKRRWDVLEGSRKKNLEDDGGRGLANDSRLEGFGGAGLFLSGKMKSRSSCNCAKLQGFSIGPYPSISYDDSSAPQNGGLLTYKQLILELEDDILPGDAQRSCFACRLKGRMSRLREKYDPARLEAVLARRNERAKILAKELLSELQAGFLESGPSMETPTNKVPESDSGYEVKKRKSLRLHSRAQKNNVAPTECPGCSEPRRVIIDIELARSLIKKLDAEKGIGDNILLADENSEGDVTEVGSTATTRSFKQVKDLEDVELSEVMRTYLWRVHFLDYYGMIEYKEQPKKFRIITSTESKSKGGSNSNIEESMFAEWDKKLETTWQARLQSGDLIEFMLGKESLQSTGSDALDTFVRKIRDEKYGWKYGCGAKGCTKFFLIDQNLFISI</sequence>
<comment type="subcellular location">
    <subcellularLocation>
        <location evidence="1">Nucleus</location>
    </subcellularLocation>
</comment>
<feature type="domain" description="SERRATE/Ars2 C-terminal" evidence="5">
    <location>
        <begin position="410"/>
        <end position="480"/>
    </location>
</feature>
<protein>
    <recommendedName>
        <fullName evidence="5">SERRATE/Ars2 C-terminal domain-containing protein</fullName>
    </recommendedName>
</protein>
<feature type="compositionally biased region" description="Basic and acidic residues" evidence="4">
    <location>
        <begin position="27"/>
        <end position="75"/>
    </location>
</feature>
<accession>A0A2K1JTI6</accession>
<dbReference type="Pfam" id="PF04959">
    <property type="entry name" value="ARS2"/>
    <property type="match status" value="1"/>
</dbReference>
<dbReference type="GO" id="GO:0031053">
    <property type="term" value="P:primary miRNA processing"/>
    <property type="evidence" value="ECO:0000318"/>
    <property type="project" value="GO_Central"/>
</dbReference>
<feature type="region of interest" description="Disordered" evidence="4">
    <location>
        <begin position="1"/>
        <end position="129"/>
    </location>
</feature>
<keyword evidence="3" id="KW-0539">Nucleus</keyword>
<dbReference type="EnsemblPlants" id="Pp3c11_5370V3.2">
    <property type="protein sequence ID" value="Pp3c11_5370V3.2"/>
    <property type="gene ID" value="Pp3c11_5370"/>
</dbReference>
<gene>
    <name evidence="6" type="ORF">PHYPA_014623</name>
</gene>